<dbReference type="EMBL" id="CP020370">
    <property type="protein sequence ID" value="AUB82794.1"/>
    <property type="molecule type" value="Genomic_DNA"/>
</dbReference>
<accession>A0A2K8UB46</accession>
<evidence type="ECO:0000259" key="4">
    <source>
        <dbReference type="Pfam" id="PF09699"/>
    </source>
</evidence>
<feature type="chain" id="PRO_5014907722" evidence="3">
    <location>
        <begin position="27"/>
        <end position="327"/>
    </location>
</feature>
<dbReference type="Proteomes" id="UP000232638">
    <property type="component" value="Chromosome"/>
</dbReference>
<keyword evidence="2" id="KW-1133">Transmembrane helix</keyword>
<evidence type="ECO:0000256" key="3">
    <source>
        <dbReference type="SAM" id="SignalP"/>
    </source>
</evidence>
<keyword evidence="1 3" id="KW-0732">Signal</keyword>
<dbReference type="SUPFAM" id="SSF48695">
    <property type="entry name" value="Multiheme cytochromes"/>
    <property type="match status" value="1"/>
</dbReference>
<dbReference type="KEGG" id="tsy:THSYN_18855"/>
<dbReference type="InterPro" id="IPR010177">
    <property type="entry name" value="Paired_CXXCH_1"/>
</dbReference>
<sequence length="327" mass="35882">MNDTSPGPRRGRRLAALMSLMCFALAAPLIAQGAAAGSAPLSPPARPDNRACLRCHAMATLAYRDGDTGKLVDLFIDPRDLAESVHGQLPCVKCHAQDYRYYPHPQTATSEQLDCVGCHTQDPTRSDYPFQAIAAQYAKSIHANSDDPQARGFGCYSCHDPHGFRVSTVGKPLSEIVQDDNRVCLSCHEQVRDPLSDLHRWLPNREAHWLAVRCVECHTPPAVGADETQRVSHQILPAKESNLTCVNCHSGNQRLLSRLYAYRSREDLARDGLFAKAVFNEAYVVGLSRSPLIDALGLVVIGLTALGLMAHGVGRYRAHQRSGERQP</sequence>
<dbReference type="AlphaFoldDB" id="A0A2K8UB46"/>
<dbReference type="GO" id="GO:0016491">
    <property type="term" value="F:oxidoreductase activity"/>
    <property type="evidence" value="ECO:0007669"/>
    <property type="project" value="TreeGrafter"/>
</dbReference>
<dbReference type="InterPro" id="IPR036280">
    <property type="entry name" value="Multihaem_cyt_sf"/>
</dbReference>
<evidence type="ECO:0000256" key="1">
    <source>
        <dbReference type="ARBA" id="ARBA00022729"/>
    </source>
</evidence>
<reference evidence="5 6" key="1">
    <citation type="submission" date="2017-03" db="EMBL/GenBank/DDBJ databases">
        <title>Complete genome sequence of Candidatus 'Thiodictyon syntrophicum' sp. nov. strain Cad16T, a photolithoautotroph purple sulfur bacterium isolated from an alpine meromictic lake.</title>
        <authorList>
            <person name="Luedin S.M."/>
            <person name="Pothier J.F."/>
            <person name="Danza F."/>
            <person name="Storelli N."/>
            <person name="Wittwer M."/>
            <person name="Tonolla M."/>
        </authorList>
    </citation>
    <scope>NUCLEOTIDE SEQUENCE [LARGE SCALE GENOMIC DNA]</scope>
    <source>
        <strain evidence="5 6">Cad16T</strain>
    </source>
</reference>
<evidence type="ECO:0000313" key="5">
    <source>
        <dbReference type="EMBL" id="AUB82794.1"/>
    </source>
</evidence>
<proteinExistence type="predicted"/>
<dbReference type="PANTHER" id="PTHR35038:SF6">
    <property type="entry name" value="SURFACE LOCALIZED DECAHEME CYTOCHROME C LIPOPROTEIN"/>
    <property type="match status" value="1"/>
</dbReference>
<dbReference type="Gene3D" id="1.10.1130.10">
    <property type="entry name" value="Flavocytochrome C3, Chain A"/>
    <property type="match status" value="1"/>
</dbReference>
<feature type="signal peptide" evidence="3">
    <location>
        <begin position="1"/>
        <end position="26"/>
    </location>
</feature>
<dbReference type="Pfam" id="PF09699">
    <property type="entry name" value="Paired_CXXCH_1"/>
    <property type="match status" value="1"/>
</dbReference>
<keyword evidence="2" id="KW-0472">Membrane</keyword>
<dbReference type="OrthoDB" id="9814800at2"/>
<evidence type="ECO:0000256" key="2">
    <source>
        <dbReference type="SAM" id="Phobius"/>
    </source>
</evidence>
<dbReference type="InterPro" id="IPR051829">
    <property type="entry name" value="Multiheme_Cytochr_ET"/>
</dbReference>
<dbReference type="NCBIfam" id="TIGR01905">
    <property type="entry name" value="paired_CXXCH_1"/>
    <property type="match status" value="1"/>
</dbReference>
<gene>
    <name evidence="5" type="ORF">THSYN_18855</name>
</gene>
<feature type="transmembrane region" description="Helical" evidence="2">
    <location>
        <begin position="295"/>
        <end position="313"/>
    </location>
</feature>
<evidence type="ECO:0000313" key="6">
    <source>
        <dbReference type="Proteomes" id="UP000232638"/>
    </source>
</evidence>
<keyword evidence="6" id="KW-1185">Reference proteome</keyword>
<feature type="domain" description="Doubled CXXCH motif" evidence="4">
    <location>
        <begin position="150"/>
        <end position="191"/>
    </location>
</feature>
<keyword evidence="2" id="KW-0812">Transmembrane</keyword>
<protein>
    <submittedName>
        <fullName evidence="5">Nitrate reductase</fullName>
    </submittedName>
</protein>
<dbReference type="PANTHER" id="PTHR35038">
    <property type="entry name" value="DISSIMILATORY SULFITE REDUCTASE SIRA"/>
    <property type="match status" value="1"/>
</dbReference>
<dbReference type="RefSeq" id="WP_100920501.1">
    <property type="nucleotide sequence ID" value="NZ_CP020370.1"/>
</dbReference>
<organism evidence="5 6">
    <name type="scientific">Candidatus Thiodictyon syntrophicum</name>
    <dbReference type="NCBI Taxonomy" id="1166950"/>
    <lineage>
        <taxon>Bacteria</taxon>
        <taxon>Pseudomonadati</taxon>
        <taxon>Pseudomonadota</taxon>
        <taxon>Gammaproteobacteria</taxon>
        <taxon>Chromatiales</taxon>
        <taxon>Chromatiaceae</taxon>
        <taxon>Thiodictyon</taxon>
    </lineage>
</organism>
<name>A0A2K8UB46_9GAMM</name>